<name>A0A316HWA5_9PSEU</name>
<evidence type="ECO:0000256" key="2">
    <source>
        <dbReference type="SAM" id="Phobius"/>
    </source>
</evidence>
<sequence length="186" mass="18870">MLTDPVFLGAVLVTGFVNAALFACLSGATYVLQGIYGLSPQGYSYAFGVNSLGFMVFGFAATTPPATSLALAHYPGIAGTASALPGTARFAFGGPAAPLVGLALASTVLATAAYLVTARHRDAGRHLVSATSAARGAPRRPRTTPTATTTAATSRLSSSWERASASNSMPTSRATMPTIAAHVRYG</sequence>
<comment type="caution">
    <text evidence="3">The sequence shown here is derived from an EMBL/GenBank/DDBJ whole genome shotgun (WGS) entry which is preliminary data.</text>
</comment>
<dbReference type="SUPFAM" id="SSF103473">
    <property type="entry name" value="MFS general substrate transporter"/>
    <property type="match status" value="1"/>
</dbReference>
<keyword evidence="2" id="KW-0472">Membrane</keyword>
<evidence type="ECO:0000313" key="3">
    <source>
        <dbReference type="EMBL" id="PWK84934.1"/>
    </source>
</evidence>
<feature type="transmembrane region" description="Helical" evidence="2">
    <location>
        <begin position="96"/>
        <end position="116"/>
    </location>
</feature>
<protein>
    <recommendedName>
        <fullName evidence="5">Major facilitator superfamily (MFS) profile domain-containing protein</fullName>
    </recommendedName>
</protein>
<dbReference type="InterPro" id="IPR036259">
    <property type="entry name" value="MFS_trans_sf"/>
</dbReference>
<evidence type="ECO:0000313" key="4">
    <source>
        <dbReference type="Proteomes" id="UP000246005"/>
    </source>
</evidence>
<gene>
    <name evidence="3" type="ORF">C8D88_107141</name>
</gene>
<feature type="compositionally biased region" description="Low complexity" evidence="1">
    <location>
        <begin position="143"/>
        <end position="168"/>
    </location>
</feature>
<feature type="region of interest" description="Disordered" evidence="1">
    <location>
        <begin position="130"/>
        <end position="173"/>
    </location>
</feature>
<keyword evidence="2" id="KW-0812">Transmembrane</keyword>
<reference evidence="3 4" key="1">
    <citation type="submission" date="2018-05" db="EMBL/GenBank/DDBJ databases">
        <title>Genomic Encyclopedia of Type Strains, Phase IV (KMG-IV): sequencing the most valuable type-strain genomes for metagenomic binning, comparative biology and taxonomic classification.</title>
        <authorList>
            <person name="Goeker M."/>
        </authorList>
    </citation>
    <scope>NUCLEOTIDE SEQUENCE [LARGE SCALE GENOMIC DNA]</scope>
    <source>
        <strain evidence="3 4">DSM 45480</strain>
    </source>
</reference>
<keyword evidence="2" id="KW-1133">Transmembrane helix</keyword>
<evidence type="ECO:0008006" key="5">
    <source>
        <dbReference type="Google" id="ProtNLM"/>
    </source>
</evidence>
<feature type="transmembrane region" description="Helical" evidence="2">
    <location>
        <begin position="43"/>
        <end position="61"/>
    </location>
</feature>
<feature type="transmembrane region" description="Helical" evidence="2">
    <location>
        <begin position="6"/>
        <end position="31"/>
    </location>
</feature>
<dbReference type="EMBL" id="QGHB01000007">
    <property type="protein sequence ID" value="PWK84934.1"/>
    <property type="molecule type" value="Genomic_DNA"/>
</dbReference>
<dbReference type="Gene3D" id="1.20.1720.10">
    <property type="entry name" value="Multidrug resistance protein D"/>
    <property type="match status" value="1"/>
</dbReference>
<evidence type="ECO:0000256" key="1">
    <source>
        <dbReference type="SAM" id="MobiDB-lite"/>
    </source>
</evidence>
<proteinExistence type="predicted"/>
<organism evidence="3 4">
    <name type="scientific">Lentzea atacamensis</name>
    <dbReference type="NCBI Taxonomy" id="531938"/>
    <lineage>
        <taxon>Bacteria</taxon>
        <taxon>Bacillati</taxon>
        <taxon>Actinomycetota</taxon>
        <taxon>Actinomycetes</taxon>
        <taxon>Pseudonocardiales</taxon>
        <taxon>Pseudonocardiaceae</taxon>
        <taxon>Lentzea</taxon>
    </lineage>
</organism>
<accession>A0A316HWA5</accession>
<dbReference type="AlphaFoldDB" id="A0A316HWA5"/>
<dbReference type="Proteomes" id="UP000246005">
    <property type="component" value="Unassembled WGS sequence"/>
</dbReference>